<dbReference type="OrthoDB" id="428577at2759"/>
<comment type="caution">
    <text evidence="1">The sequence shown here is derived from an EMBL/GenBank/DDBJ whole genome shotgun (WGS) entry which is preliminary data.</text>
</comment>
<accession>A0A9W8HHR3</accession>
<gene>
    <name evidence="1" type="ORF">H4R18_000151</name>
</gene>
<name>A0A9W8HHR3_9FUNG</name>
<proteinExistence type="predicted"/>
<keyword evidence="2" id="KW-1185">Reference proteome</keyword>
<evidence type="ECO:0000313" key="1">
    <source>
        <dbReference type="EMBL" id="KAJ2786119.1"/>
    </source>
</evidence>
<evidence type="ECO:0000313" key="2">
    <source>
        <dbReference type="Proteomes" id="UP001140217"/>
    </source>
</evidence>
<protein>
    <submittedName>
        <fullName evidence="1">Uncharacterized protein</fullName>
    </submittedName>
</protein>
<dbReference type="EMBL" id="JANBUL010000004">
    <property type="protein sequence ID" value="KAJ2786119.1"/>
    <property type="molecule type" value="Genomic_DNA"/>
</dbReference>
<organism evidence="1 2">
    <name type="scientific">Coemansia javaensis</name>
    <dbReference type="NCBI Taxonomy" id="2761396"/>
    <lineage>
        <taxon>Eukaryota</taxon>
        <taxon>Fungi</taxon>
        <taxon>Fungi incertae sedis</taxon>
        <taxon>Zoopagomycota</taxon>
        <taxon>Kickxellomycotina</taxon>
        <taxon>Kickxellomycetes</taxon>
        <taxon>Kickxellales</taxon>
        <taxon>Kickxellaceae</taxon>
        <taxon>Coemansia</taxon>
    </lineage>
</organism>
<dbReference type="Proteomes" id="UP001140217">
    <property type="component" value="Unassembled WGS sequence"/>
</dbReference>
<dbReference type="AlphaFoldDB" id="A0A9W8HHR3"/>
<reference evidence="1" key="1">
    <citation type="submission" date="2022-07" db="EMBL/GenBank/DDBJ databases">
        <title>Phylogenomic reconstructions and comparative analyses of Kickxellomycotina fungi.</title>
        <authorList>
            <person name="Reynolds N.K."/>
            <person name="Stajich J.E."/>
            <person name="Barry K."/>
            <person name="Grigoriev I.V."/>
            <person name="Crous P."/>
            <person name="Smith M.E."/>
        </authorList>
    </citation>
    <scope>NUCLEOTIDE SEQUENCE</scope>
    <source>
        <strain evidence="1">NBRC 105414</strain>
    </source>
</reference>
<sequence>MSAEITKTRPYFRFKRGTLTLFVEARAAEKLHAVAVRLASALQAHGGEDVFAAVTPDEIRLLVPDPPPASAQYRVLDPAVRVDASGLEDDAVVYFALLRSDGTWEEPYAMDYDADMQDMDVSA</sequence>